<accession>A0A173S9S3</accession>
<dbReference type="AlphaFoldDB" id="A0A173S9S3"/>
<dbReference type="InterPro" id="IPR051094">
    <property type="entry name" value="Diverse_Catalytic_Enzymes"/>
</dbReference>
<dbReference type="SMART" id="SM00471">
    <property type="entry name" value="HDc"/>
    <property type="match status" value="1"/>
</dbReference>
<gene>
    <name evidence="9" type="ORF">ERS852425_01137</name>
    <name evidence="10" type="ORF">ERS852520_00636</name>
    <name evidence="8" type="ORF">ERS852571_00692</name>
</gene>
<feature type="domain" description="HD" evidence="7">
    <location>
        <begin position="18"/>
        <end position="133"/>
    </location>
</feature>
<dbReference type="PANTHER" id="PTHR35795:SF1">
    <property type="entry name" value="BIS(5'-NUCLEOSYL)-TETRAPHOSPHATASE, SYMMETRICAL"/>
    <property type="match status" value="1"/>
</dbReference>
<dbReference type="RefSeq" id="WP_022091096.1">
    <property type="nucleotide sequence ID" value="NZ_CAXSPF010000023.1"/>
</dbReference>
<dbReference type="Gene3D" id="1.10.3210.10">
    <property type="entry name" value="Hypothetical protein af1432"/>
    <property type="match status" value="1"/>
</dbReference>
<dbReference type="GO" id="GO:0046872">
    <property type="term" value="F:metal ion binding"/>
    <property type="evidence" value="ECO:0007669"/>
    <property type="project" value="UniProtKB-KW"/>
</dbReference>
<dbReference type="GO" id="GO:0016779">
    <property type="term" value="F:nucleotidyltransferase activity"/>
    <property type="evidence" value="ECO:0007669"/>
    <property type="project" value="UniProtKB-KW"/>
</dbReference>
<dbReference type="EMBL" id="CYXT01000006">
    <property type="protein sequence ID" value="CUM87103.1"/>
    <property type="molecule type" value="Genomic_DNA"/>
</dbReference>
<evidence type="ECO:0000313" key="13">
    <source>
        <dbReference type="Proteomes" id="UP000095598"/>
    </source>
</evidence>
<dbReference type="InterPro" id="IPR003607">
    <property type="entry name" value="HD/PDEase_dom"/>
</dbReference>
<dbReference type="InterPro" id="IPR006674">
    <property type="entry name" value="HD_domain"/>
</dbReference>
<evidence type="ECO:0000313" key="9">
    <source>
        <dbReference type="EMBL" id="CUM87103.1"/>
    </source>
</evidence>
<dbReference type="Proteomes" id="UP000095564">
    <property type="component" value="Unassembled WGS sequence"/>
</dbReference>
<keyword evidence="9" id="KW-0808">Transferase</keyword>
<dbReference type="Pfam" id="PF01966">
    <property type="entry name" value="HD"/>
    <property type="match status" value="1"/>
</dbReference>
<keyword evidence="5" id="KW-0408">Iron</keyword>
<dbReference type="GO" id="GO:0000166">
    <property type="term" value="F:nucleotide binding"/>
    <property type="evidence" value="ECO:0007669"/>
    <property type="project" value="UniProtKB-KW"/>
</dbReference>
<proteinExistence type="predicted"/>
<keyword evidence="4" id="KW-0378">Hydrolase</keyword>
<evidence type="ECO:0000259" key="7">
    <source>
        <dbReference type="PROSITE" id="PS51831"/>
    </source>
</evidence>
<sequence length="190" mass="21746">MEVQQIEEKLKTALKPSRYRHTLGVAYTASCMAMVFGVDVHKAYRAGLLHDCAKGFSMEEQRALCKQYNISLEGTLTKSPQLMHQEIAPFLASDEYKEQDSEVLSAIACHTTGKIGMTPLEQIVFIADYMEPNRKMIPGLSKVRKLAFEDLDKCTKTILKNTIEYLTECGQEIDERTVETYKYYRDKKEN</sequence>
<evidence type="ECO:0000256" key="4">
    <source>
        <dbReference type="ARBA" id="ARBA00022801"/>
    </source>
</evidence>
<dbReference type="EMBL" id="CZAU01000004">
    <property type="protein sequence ID" value="CUP11704.1"/>
    <property type="molecule type" value="Genomic_DNA"/>
</dbReference>
<dbReference type="NCBIfam" id="TIGR00488">
    <property type="entry name" value="bis(5'-nucleosyl)-tetraphosphatase (symmetrical) YqeK"/>
    <property type="match status" value="1"/>
</dbReference>
<evidence type="ECO:0000256" key="2">
    <source>
        <dbReference type="ARBA" id="ARBA00022723"/>
    </source>
</evidence>
<evidence type="ECO:0000256" key="1">
    <source>
        <dbReference type="ARBA" id="ARBA00012506"/>
    </source>
</evidence>
<evidence type="ECO:0000313" key="11">
    <source>
        <dbReference type="Proteomes" id="UP000095553"/>
    </source>
</evidence>
<evidence type="ECO:0000313" key="8">
    <source>
        <dbReference type="EMBL" id="CUM80691.1"/>
    </source>
</evidence>
<dbReference type="InterPro" id="IPR005249">
    <property type="entry name" value="YqeK"/>
</dbReference>
<keyword evidence="3" id="KW-0547">Nucleotide-binding</keyword>
<name>A0A173S9S3_ANAHA</name>
<protein>
    <recommendedName>
        <fullName evidence="1">bis(5'-nucleosyl)-tetraphosphatase (symmetrical)</fullName>
        <ecNumber evidence="1">3.6.1.41</ecNumber>
    </recommendedName>
</protein>
<dbReference type="Proteomes" id="UP000095553">
    <property type="component" value="Unassembled WGS sequence"/>
</dbReference>
<evidence type="ECO:0000313" key="10">
    <source>
        <dbReference type="EMBL" id="CUP11704.1"/>
    </source>
</evidence>
<reference evidence="11 12" key="1">
    <citation type="submission" date="2015-09" db="EMBL/GenBank/DDBJ databases">
        <authorList>
            <consortium name="Pathogen Informatics"/>
        </authorList>
    </citation>
    <scope>NUCLEOTIDE SEQUENCE [LARGE SCALE GENOMIC DNA]</scope>
    <source>
        <strain evidence="9 13">2789STDY5608868</strain>
        <strain evidence="10 12">2789STDY5834908</strain>
        <strain evidence="8 11">2789STDY5834959</strain>
    </source>
</reference>
<dbReference type="EC" id="3.6.1.41" evidence="1"/>
<organism evidence="9 13">
    <name type="scientific">Anaerostipes hadrus</name>
    <dbReference type="NCBI Taxonomy" id="649756"/>
    <lineage>
        <taxon>Bacteria</taxon>
        <taxon>Bacillati</taxon>
        <taxon>Bacillota</taxon>
        <taxon>Clostridia</taxon>
        <taxon>Lachnospirales</taxon>
        <taxon>Lachnospiraceae</taxon>
        <taxon>Anaerostipes</taxon>
    </lineage>
</organism>
<dbReference type="PROSITE" id="PS51831">
    <property type="entry name" value="HD"/>
    <property type="match status" value="1"/>
</dbReference>
<dbReference type="CDD" id="cd00077">
    <property type="entry name" value="HDc"/>
    <property type="match status" value="1"/>
</dbReference>
<dbReference type="PANTHER" id="PTHR35795">
    <property type="entry name" value="SLR1885 PROTEIN"/>
    <property type="match status" value="1"/>
</dbReference>
<evidence type="ECO:0000256" key="3">
    <source>
        <dbReference type="ARBA" id="ARBA00022741"/>
    </source>
</evidence>
<keyword evidence="9" id="KW-0548">Nucleotidyltransferase</keyword>
<keyword evidence="2" id="KW-0479">Metal-binding</keyword>
<dbReference type="GO" id="GO:0008803">
    <property type="term" value="F:bis(5'-nucleosyl)-tetraphosphatase (symmetrical) activity"/>
    <property type="evidence" value="ECO:0007669"/>
    <property type="project" value="UniProtKB-EC"/>
</dbReference>
<evidence type="ECO:0000313" key="12">
    <source>
        <dbReference type="Proteomes" id="UP000095564"/>
    </source>
</evidence>
<dbReference type="SUPFAM" id="SSF109604">
    <property type="entry name" value="HD-domain/PDEase-like"/>
    <property type="match status" value="1"/>
</dbReference>
<dbReference type="Proteomes" id="UP000095598">
    <property type="component" value="Unassembled WGS sequence"/>
</dbReference>
<dbReference type="EMBL" id="CYXY01000003">
    <property type="protein sequence ID" value="CUM80691.1"/>
    <property type="molecule type" value="Genomic_DNA"/>
</dbReference>
<evidence type="ECO:0000256" key="5">
    <source>
        <dbReference type="ARBA" id="ARBA00023004"/>
    </source>
</evidence>
<evidence type="ECO:0000256" key="6">
    <source>
        <dbReference type="ARBA" id="ARBA00049417"/>
    </source>
</evidence>
<comment type="catalytic activity">
    <reaction evidence="6">
        <text>P(1),P(4)-bis(5'-adenosyl) tetraphosphate + H2O = 2 ADP + 2 H(+)</text>
        <dbReference type="Rhea" id="RHEA:24252"/>
        <dbReference type="ChEBI" id="CHEBI:15377"/>
        <dbReference type="ChEBI" id="CHEBI:15378"/>
        <dbReference type="ChEBI" id="CHEBI:58141"/>
        <dbReference type="ChEBI" id="CHEBI:456216"/>
        <dbReference type="EC" id="3.6.1.41"/>
    </reaction>
</comment>